<sequence>MTTGPTPTPPPRNEGEYARKLALAILSTLEQKGLLSRLDVDTILHAAHRAAAPPAPARPAAPVGPALLGTRWVKAGEGGAAPLASAPPAADAGQSARDDSASGSPETQAAAPAPAGKPAAPPVIDFTLD</sequence>
<feature type="compositionally biased region" description="Low complexity" evidence="1">
    <location>
        <begin position="80"/>
        <end position="95"/>
    </location>
</feature>
<evidence type="ECO:0000256" key="1">
    <source>
        <dbReference type="SAM" id="MobiDB-lite"/>
    </source>
</evidence>
<organism evidence="2 3">
    <name type="scientific">Deinococcus petrolearius</name>
    <dbReference type="NCBI Taxonomy" id="1751295"/>
    <lineage>
        <taxon>Bacteria</taxon>
        <taxon>Thermotogati</taxon>
        <taxon>Deinococcota</taxon>
        <taxon>Deinococci</taxon>
        <taxon>Deinococcales</taxon>
        <taxon>Deinococcaceae</taxon>
        <taxon>Deinococcus</taxon>
    </lineage>
</organism>
<reference evidence="3" key="1">
    <citation type="journal article" date="2019" name="Int. J. Syst. Evol. Microbiol.">
        <title>The Global Catalogue of Microorganisms (GCM) 10K type strain sequencing project: providing services to taxonomists for standard genome sequencing and annotation.</title>
        <authorList>
            <consortium name="The Broad Institute Genomics Platform"/>
            <consortium name="The Broad Institute Genome Sequencing Center for Infectious Disease"/>
            <person name="Wu L."/>
            <person name="Ma J."/>
        </authorList>
    </citation>
    <scope>NUCLEOTIDE SEQUENCE [LARGE SCALE GENOMIC DNA]</scope>
    <source>
        <strain evidence="3">CGMCC 1.15053</strain>
    </source>
</reference>
<comment type="caution">
    <text evidence="2">The sequence shown here is derived from an EMBL/GenBank/DDBJ whole genome shotgun (WGS) entry which is preliminary data.</text>
</comment>
<dbReference type="RefSeq" id="WP_380047886.1">
    <property type="nucleotide sequence ID" value="NZ_JBHSOH010000006.1"/>
</dbReference>
<evidence type="ECO:0000313" key="3">
    <source>
        <dbReference type="Proteomes" id="UP001595979"/>
    </source>
</evidence>
<accession>A0ABW1DJI5</accession>
<evidence type="ECO:0000313" key="2">
    <source>
        <dbReference type="EMBL" id="MFC5848133.1"/>
    </source>
</evidence>
<dbReference type="Proteomes" id="UP001595979">
    <property type="component" value="Unassembled WGS sequence"/>
</dbReference>
<name>A0ABW1DJI5_9DEIO</name>
<protein>
    <submittedName>
        <fullName evidence="2">Uncharacterized protein</fullName>
    </submittedName>
</protein>
<feature type="compositionally biased region" description="Low complexity" evidence="1">
    <location>
        <begin position="109"/>
        <end position="118"/>
    </location>
</feature>
<feature type="region of interest" description="Disordered" evidence="1">
    <location>
        <begin position="78"/>
        <end position="129"/>
    </location>
</feature>
<gene>
    <name evidence="2" type="ORF">ACFPQ6_07395</name>
</gene>
<dbReference type="EMBL" id="JBHSOH010000006">
    <property type="protein sequence ID" value="MFC5848133.1"/>
    <property type="molecule type" value="Genomic_DNA"/>
</dbReference>
<proteinExistence type="predicted"/>
<keyword evidence="3" id="KW-1185">Reference proteome</keyword>